<dbReference type="PROSITE" id="PS50930">
    <property type="entry name" value="HTH_LYTTR"/>
    <property type="match status" value="1"/>
</dbReference>
<proteinExistence type="predicted"/>
<name>A0A2P6MLE6_ALKUR</name>
<dbReference type="RefSeq" id="WP_105957485.1">
    <property type="nucleotide sequence ID" value="NZ_PVNS01000001.1"/>
</dbReference>
<dbReference type="Gene3D" id="3.40.50.2300">
    <property type="match status" value="1"/>
</dbReference>
<accession>A0A2P6MLE6</accession>
<dbReference type="SUPFAM" id="SSF52172">
    <property type="entry name" value="CheY-like"/>
    <property type="match status" value="1"/>
</dbReference>
<dbReference type="Pfam" id="PF04397">
    <property type="entry name" value="LytTR"/>
    <property type="match status" value="1"/>
</dbReference>
<reference evidence="4 5" key="1">
    <citation type="submission" date="2018-03" db="EMBL/GenBank/DDBJ databases">
        <title>Bacillus urumqiensis sp. nov., a moderately haloalkaliphilic bacterium isolated from a salt lake.</title>
        <authorList>
            <person name="Zhao B."/>
            <person name="Liao Z."/>
        </authorList>
    </citation>
    <scope>NUCLEOTIDE SEQUENCE [LARGE SCALE GENOMIC DNA]</scope>
    <source>
        <strain evidence="4 5">BZ-SZ-XJ18</strain>
    </source>
</reference>
<keyword evidence="4" id="KW-0238">DNA-binding</keyword>
<gene>
    <name evidence="4" type="ORF">C6I21_00590</name>
</gene>
<feature type="domain" description="Response regulatory" evidence="2">
    <location>
        <begin position="5"/>
        <end position="119"/>
    </location>
</feature>
<evidence type="ECO:0000259" key="2">
    <source>
        <dbReference type="PROSITE" id="PS50110"/>
    </source>
</evidence>
<evidence type="ECO:0000256" key="1">
    <source>
        <dbReference type="PROSITE-ProRule" id="PRU00169"/>
    </source>
</evidence>
<dbReference type="InterPro" id="IPR046947">
    <property type="entry name" value="LytR-like"/>
</dbReference>
<evidence type="ECO:0000313" key="5">
    <source>
        <dbReference type="Proteomes" id="UP000243650"/>
    </source>
</evidence>
<dbReference type="PANTHER" id="PTHR37299:SF1">
    <property type="entry name" value="STAGE 0 SPORULATION PROTEIN A HOMOLOG"/>
    <property type="match status" value="1"/>
</dbReference>
<dbReference type="GO" id="GO:0003677">
    <property type="term" value="F:DNA binding"/>
    <property type="evidence" value="ECO:0007669"/>
    <property type="project" value="UniProtKB-KW"/>
</dbReference>
<dbReference type="EMBL" id="PVNS01000001">
    <property type="protein sequence ID" value="PRO67099.1"/>
    <property type="molecule type" value="Genomic_DNA"/>
</dbReference>
<keyword evidence="5" id="KW-1185">Reference proteome</keyword>
<dbReference type="Pfam" id="PF00072">
    <property type="entry name" value="Response_reg"/>
    <property type="match status" value="1"/>
</dbReference>
<dbReference type="PROSITE" id="PS50110">
    <property type="entry name" value="RESPONSE_REGULATORY"/>
    <property type="match status" value="1"/>
</dbReference>
<dbReference type="Gene3D" id="2.40.50.40">
    <property type="match status" value="1"/>
</dbReference>
<dbReference type="Proteomes" id="UP000243650">
    <property type="component" value="Unassembled WGS sequence"/>
</dbReference>
<organism evidence="4 5">
    <name type="scientific">Alkalicoccus urumqiensis</name>
    <name type="common">Bacillus urumqiensis</name>
    <dbReference type="NCBI Taxonomy" id="1548213"/>
    <lineage>
        <taxon>Bacteria</taxon>
        <taxon>Bacillati</taxon>
        <taxon>Bacillota</taxon>
        <taxon>Bacilli</taxon>
        <taxon>Bacillales</taxon>
        <taxon>Bacillaceae</taxon>
        <taxon>Alkalicoccus</taxon>
    </lineage>
</organism>
<dbReference type="OrthoDB" id="9809318at2"/>
<dbReference type="AlphaFoldDB" id="A0A2P6MLE6"/>
<keyword evidence="1" id="KW-0597">Phosphoprotein</keyword>
<evidence type="ECO:0000313" key="4">
    <source>
        <dbReference type="EMBL" id="PRO67099.1"/>
    </source>
</evidence>
<dbReference type="SMART" id="SM00448">
    <property type="entry name" value="REC"/>
    <property type="match status" value="1"/>
</dbReference>
<protein>
    <submittedName>
        <fullName evidence="4">DNA-binding response regulator</fullName>
    </submittedName>
</protein>
<dbReference type="Gene3D" id="2.20.25.10">
    <property type="match status" value="1"/>
</dbReference>
<dbReference type="InterPro" id="IPR011006">
    <property type="entry name" value="CheY-like_superfamily"/>
</dbReference>
<dbReference type="GO" id="GO:0000156">
    <property type="term" value="F:phosphorelay response regulator activity"/>
    <property type="evidence" value="ECO:0007669"/>
    <property type="project" value="InterPro"/>
</dbReference>
<comment type="caution">
    <text evidence="4">The sequence shown here is derived from an EMBL/GenBank/DDBJ whole genome shotgun (WGS) entry which is preliminary data.</text>
</comment>
<dbReference type="InterPro" id="IPR007492">
    <property type="entry name" value="LytTR_DNA-bd_dom"/>
</dbReference>
<dbReference type="SMART" id="SM00850">
    <property type="entry name" value="LytTR"/>
    <property type="match status" value="1"/>
</dbReference>
<evidence type="ECO:0000259" key="3">
    <source>
        <dbReference type="PROSITE" id="PS50930"/>
    </source>
</evidence>
<dbReference type="PANTHER" id="PTHR37299">
    <property type="entry name" value="TRANSCRIPTIONAL REGULATOR-RELATED"/>
    <property type="match status" value="1"/>
</dbReference>
<feature type="domain" description="HTH LytTR-type" evidence="3">
    <location>
        <begin position="135"/>
        <end position="240"/>
    </location>
</feature>
<sequence length="240" mass="27563">MKPIRALLVDDERFSREELRHLLSMHSHVDIAAEAKSAYEALELILVHKPDVVFLDIDMGGRTGIDVASSIRQMDHPPLIVFATAYPDYAVDAFRVEALDYVLKPFEEESINRVVRRLDREMEAEAAVPAPRRKIPLQLEDSIQYLRPEDIAVIYREGSQTNVVTTNEVFSTRQTLKEMEEKLSGHSFFRVHKGYLVNLHHVAELVPWFNGAYQLKVNGMHEVVPVSRNYVKELRLTLEA</sequence>
<feature type="modified residue" description="4-aspartylphosphate" evidence="1">
    <location>
        <position position="56"/>
    </location>
</feature>
<dbReference type="InterPro" id="IPR001789">
    <property type="entry name" value="Sig_transdc_resp-reg_receiver"/>
</dbReference>